<evidence type="ECO:0000256" key="10">
    <source>
        <dbReference type="SAM" id="MobiDB-lite"/>
    </source>
</evidence>
<dbReference type="InterPro" id="IPR023076">
    <property type="entry name" value="HMG_CoA_Rdtase_CS"/>
</dbReference>
<evidence type="ECO:0000256" key="8">
    <source>
        <dbReference type="ARBA" id="ARBA00023136"/>
    </source>
</evidence>
<dbReference type="PROSITE" id="PS00318">
    <property type="entry name" value="HMG_COA_REDUCTASE_2"/>
    <property type="match status" value="1"/>
</dbReference>
<evidence type="ECO:0000256" key="5">
    <source>
        <dbReference type="ARBA" id="ARBA00022857"/>
    </source>
</evidence>
<feature type="compositionally biased region" description="Basic and acidic residues" evidence="10">
    <location>
        <begin position="644"/>
        <end position="653"/>
    </location>
</feature>
<feature type="transmembrane region" description="Helical" evidence="9">
    <location>
        <begin position="253"/>
        <end position="274"/>
    </location>
</feature>
<comment type="catalytic activity">
    <reaction evidence="9">
        <text>(R)-mevalonate + 2 NADP(+) + CoA = (3S)-3-hydroxy-3-methylglutaryl-CoA + 2 NADPH + 2 H(+)</text>
        <dbReference type="Rhea" id="RHEA:15989"/>
        <dbReference type="ChEBI" id="CHEBI:15378"/>
        <dbReference type="ChEBI" id="CHEBI:36464"/>
        <dbReference type="ChEBI" id="CHEBI:43074"/>
        <dbReference type="ChEBI" id="CHEBI:57287"/>
        <dbReference type="ChEBI" id="CHEBI:57783"/>
        <dbReference type="ChEBI" id="CHEBI:58349"/>
        <dbReference type="EC" id="1.1.1.34"/>
    </reaction>
</comment>
<dbReference type="FunFam" id="3.30.70.420:FF:000001">
    <property type="entry name" value="3-hydroxy-3-methylglutaryl coenzyme A reductase"/>
    <property type="match status" value="1"/>
</dbReference>
<feature type="region of interest" description="Disordered" evidence="10">
    <location>
        <begin position="644"/>
        <end position="690"/>
    </location>
</feature>
<dbReference type="Proteomes" id="UP000250140">
    <property type="component" value="Unassembled WGS sequence"/>
</dbReference>
<dbReference type="InterPro" id="IPR000731">
    <property type="entry name" value="SSD"/>
</dbReference>
<evidence type="ECO:0000256" key="2">
    <source>
        <dbReference type="ARBA" id="ARBA00007661"/>
    </source>
</evidence>
<keyword evidence="5 9" id="KW-0521">NADP</keyword>
<dbReference type="PANTHER" id="PTHR10572:SF24">
    <property type="entry name" value="3-HYDROXY-3-METHYLGLUTARYL-COENZYME A REDUCTASE"/>
    <property type="match status" value="1"/>
</dbReference>
<evidence type="ECO:0000256" key="3">
    <source>
        <dbReference type="ARBA" id="ARBA00022692"/>
    </source>
</evidence>
<sequence>MLGASFLPSRWRGTGSPKNSARPGWYDRHIAPVLQSVSKRACTHPIHTIVFVALLASTTYIGVLDKGLFERSNSLDSISGKADFKTLLAGSKRLRVGEETEWKWQVEEVNDGTRLEKATRELALLTFVFPESTSFNAAQTAPLGQQVVLPGNSSAKLLPSSSNSFSTMAHDTSLAFSIPYSEAPEFLAAMQEIPAPADATESHVSDDEGTLEEKKWIMKAVKSGNNGGGLRKWTKDSWTSFVDVLKNAETLDIVIMVMGYLSMHLTFVSLFLSMRRLGSNFWLAATVLFQSAFAFLFGLLVTLRLGVPINMVLLSEGLPFLVVTIGFEKPIILTKAVLSASLDARRNAEGGSSEPSTIQNAVQMAVKEHGYGIVRDYCIEILILIAGSLSGVQGGLRQFCFLAAWILLFDAILLLTFFTSILTIKLEINRIKRHVALRRALEDDGVSRTVAENVASSNDWPRVSNDTDGKQAQSGETTVFGKKVRDNSIPKFKVFMVTGFILINVLNLCTLPFRGSRHPTTPTMSRFSSVVTQPPMDPFKVAGNGLDDIFTSAKSRMESTTVTVLTPIKYELEYPSIHYATSNNYDGGPKDQFPTSMGGRVVDGLLKSLEDPVLSKWIIAALVMSLVLNGYLFNAARWTIKEPHTPLDPPKEEEVMEGAPPSSSVSLASPRFPQRPETQANDQVTGNLSGNVAPSVQRIVETEARPESIPEKNVEMVAFNEKEQQSKRPMEVCETLLKEKKTHLLIDAELIELCVKGKLPGYALEKTLGDKTRAVRIRRAVVSRTHATRETSTLLEKSKLPYENYNYDLVHGACCENVIGYLPLPVGVAGPLMIDGQNYFLPMATTEGVLVASTSRGAKAINAGGGAVTVLTGDGMTRGPCVGFETLTRAGAAKIWLDSEEGQRTMKNAFNSTSRFARLQHMKTALAGTNLFIRFKTTTGDAMGMNMISKGVEHALSVMANEAGFEDMNIITVSGNYCTDKKPAAINWIDGRGKSVVAEAIIPGHIVKSVLKCNVDDLVEMNISKNLIGSAMAGSIGGFNAHAANIVTAVFLATGQDPAQNVESSNCITIMKNVNGNLQISVSMPSIEVGTIGGGTILEPQSAMLDLLGVRGAHPTNPGDNARQLARIVAAAVLAGELSLNSALAAGHLVRAHMSHNRSAAPSRAPTPAPQIMNSGAQTPAGAAVGSIRDAAARAAEAALPKR</sequence>
<dbReference type="Pfam" id="PF13323">
    <property type="entry name" value="HPIH"/>
    <property type="match status" value="1"/>
</dbReference>
<comment type="subcellular location">
    <subcellularLocation>
        <location evidence="1 9">Endoplasmic reticulum membrane</location>
        <topology evidence="1 9">Multi-pass membrane protein</topology>
    </subcellularLocation>
</comment>
<protein>
    <recommendedName>
        <fullName evidence="9">3-hydroxy-3-methylglutaryl coenzyme A reductase</fullName>
        <shortName evidence="9">HMG-CoA reductase</shortName>
        <ecNumber evidence="9">1.1.1.34</ecNumber>
    </recommendedName>
</protein>
<dbReference type="UniPathway" id="UPA00058">
    <property type="reaction ID" value="UER00103"/>
</dbReference>
<keyword evidence="13" id="KW-1185">Reference proteome</keyword>
<dbReference type="InterPro" id="IPR025583">
    <property type="entry name" value="HMG-CoA_N_dom"/>
</dbReference>
<feature type="transmembrane region" description="Helical" evidence="9">
    <location>
        <begin position="281"/>
        <end position="301"/>
    </location>
</feature>
<dbReference type="InterPro" id="IPR002202">
    <property type="entry name" value="HMG_CoA_Rdtase"/>
</dbReference>
<dbReference type="Pfam" id="PF00368">
    <property type="entry name" value="HMG-CoA_red"/>
    <property type="match status" value="1"/>
</dbReference>
<dbReference type="GO" id="GO:0004420">
    <property type="term" value="F:hydroxymethylglutaryl-CoA reductase (NADPH) activity"/>
    <property type="evidence" value="ECO:0007669"/>
    <property type="project" value="UniProtKB-EC"/>
</dbReference>
<comment type="similarity">
    <text evidence="2 9">Belongs to the HMG-CoA reductase family.</text>
</comment>
<evidence type="ECO:0000256" key="7">
    <source>
        <dbReference type="ARBA" id="ARBA00023002"/>
    </source>
</evidence>
<evidence type="ECO:0000256" key="6">
    <source>
        <dbReference type="ARBA" id="ARBA00022989"/>
    </source>
</evidence>
<feature type="region of interest" description="Disordered" evidence="10">
    <location>
        <begin position="1"/>
        <end position="21"/>
    </location>
</feature>
<dbReference type="InterPro" id="IPR053958">
    <property type="entry name" value="HMGCR/SNAP/NPC1-like_SSD"/>
</dbReference>
<dbReference type="SUPFAM" id="SSF55035">
    <property type="entry name" value="NAD-binding domain of HMG-CoA reductase"/>
    <property type="match status" value="1"/>
</dbReference>
<name>A0A8E2JYY0_9PEZI</name>
<keyword evidence="4 9" id="KW-0256">Endoplasmic reticulum</keyword>
<dbReference type="GO" id="GO:0005778">
    <property type="term" value="C:peroxisomal membrane"/>
    <property type="evidence" value="ECO:0007669"/>
    <property type="project" value="TreeGrafter"/>
</dbReference>
<dbReference type="Pfam" id="PF12349">
    <property type="entry name" value="Sterol-sensing"/>
    <property type="match status" value="1"/>
</dbReference>
<dbReference type="SUPFAM" id="SSF56542">
    <property type="entry name" value="Substrate-binding domain of HMG-CoA reductase"/>
    <property type="match status" value="1"/>
</dbReference>
<gene>
    <name evidence="12" type="ORF">AOQ84DRAFT_384500</name>
</gene>
<dbReference type="GO" id="GO:0005789">
    <property type="term" value="C:endoplasmic reticulum membrane"/>
    <property type="evidence" value="ECO:0007669"/>
    <property type="project" value="UniProtKB-SubCell"/>
</dbReference>
<organism evidence="12 13">
    <name type="scientific">Glonium stellatum</name>
    <dbReference type="NCBI Taxonomy" id="574774"/>
    <lineage>
        <taxon>Eukaryota</taxon>
        <taxon>Fungi</taxon>
        <taxon>Dikarya</taxon>
        <taxon>Ascomycota</taxon>
        <taxon>Pezizomycotina</taxon>
        <taxon>Dothideomycetes</taxon>
        <taxon>Pleosporomycetidae</taxon>
        <taxon>Gloniales</taxon>
        <taxon>Gloniaceae</taxon>
        <taxon>Glonium</taxon>
    </lineage>
</organism>
<dbReference type="Gene3D" id="1.10.3270.10">
    <property type="entry name" value="HMGR, N-terminal domain"/>
    <property type="match status" value="1"/>
</dbReference>
<evidence type="ECO:0000313" key="13">
    <source>
        <dbReference type="Proteomes" id="UP000250140"/>
    </source>
</evidence>
<evidence type="ECO:0000259" key="11">
    <source>
        <dbReference type="PROSITE" id="PS50156"/>
    </source>
</evidence>
<reference evidence="12 13" key="1">
    <citation type="journal article" date="2016" name="Nat. Commun.">
        <title>Ectomycorrhizal ecology is imprinted in the genome of the dominant symbiotic fungus Cenococcum geophilum.</title>
        <authorList>
            <consortium name="DOE Joint Genome Institute"/>
            <person name="Peter M."/>
            <person name="Kohler A."/>
            <person name="Ohm R.A."/>
            <person name="Kuo A."/>
            <person name="Krutzmann J."/>
            <person name="Morin E."/>
            <person name="Arend M."/>
            <person name="Barry K.W."/>
            <person name="Binder M."/>
            <person name="Choi C."/>
            <person name="Clum A."/>
            <person name="Copeland A."/>
            <person name="Grisel N."/>
            <person name="Haridas S."/>
            <person name="Kipfer T."/>
            <person name="LaButti K."/>
            <person name="Lindquist E."/>
            <person name="Lipzen A."/>
            <person name="Maire R."/>
            <person name="Meier B."/>
            <person name="Mihaltcheva S."/>
            <person name="Molinier V."/>
            <person name="Murat C."/>
            <person name="Poggeler S."/>
            <person name="Quandt C.A."/>
            <person name="Sperisen C."/>
            <person name="Tritt A."/>
            <person name="Tisserant E."/>
            <person name="Crous P.W."/>
            <person name="Henrissat B."/>
            <person name="Nehls U."/>
            <person name="Egli S."/>
            <person name="Spatafora J.W."/>
            <person name="Grigoriev I.V."/>
            <person name="Martin F.M."/>
        </authorList>
    </citation>
    <scope>NUCLEOTIDE SEQUENCE [LARGE SCALE GENOMIC DNA]</scope>
    <source>
        <strain evidence="12 13">CBS 207.34</strain>
    </source>
</reference>
<dbReference type="PRINTS" id="PR00071">
    <property type="entry name" value="HMGCOARDTASE"/>
</dbReference>
<dbReference type="InterPro" id="IPR009029">
    <property type="entry name" value="HMG_CoA_Rdtase_sub-bd_dom_sf"/>
</dbReference>
<feature type="region of interest" description="Disordered" evidence="10">
    <location>
        <begin position="1155"/>
        <end position="1185"/>
    </location>
</feature>
<dbReference type="NCBIfam" id="TIGR00533">
    <property type="entry name" value="HMG_CoA_R_NADP"/>
    <property type="match status" value="1"/>
</dbReference>
<dbReference type="InterPro" id="IPR023074">
    <property type="entry name" value="HMG_CoA_Rdtase_cat_sf"/>
</dbReference>
<dbReference type="InterPro" id="IPR009023">
    <property type="entry name" value="HMG_CoA_Rdtase_NAD(P)-bd_sf"/>
</dbReference>
<feature type="compositionally biased region" description="Polar residues" evidence="10">
    <location>
        <begin position="676"/>
        <end position="690"/>
    </location>
</feature>
<dbReference type="CDD" id="cd00643">
    <property type="entry name" value="HMG-CoA_reductase_classI"/>
    <property type="match status" value="1"/>
</dbReference>
<feature type="domain" description="SSD" evidence="11">
    <location>
        <begin position="252"/>
        <end position="424"/>
    </location>
</feature>
<dbReference type="InterPro" id="IPR004554">
    <property type="entry name" value="HMG_CoA_Rdtase_eu_arc"/>
</dbReference>
<keyword evidence="6 9" id="KW-1133">Transmembrane helix</keyword>
<dbReference type="PROSITE" id="PS50065">
    <property type="entry name" value="HMG_COA_REDUCTASE_4"/>
    <property type="match status" value="1"/>
</dbReference>
<feature type="transmembrane region" description="Helical" evidence="9">
    <location>
        <begin position="402"/>
        <end position="424"/>
    </location>
</feature>
<comment type="pathway">
    <text evidence="9">Metabolic intermediate biosynthesis; (R)-mevalonate biosynthesis; (R)-mevalonate from acetyl-CoA: step 3/3.</text>
</comment>
<feature type="compositionally biased region" description="Low complexity" evidence="10">
    <location>
        <begin position="660"/>
        <end position="672"/>
    </location>
</feature>
<dbReference type="AlphaFoldDB" id="A0A8E2JYY0"/>
<dbReference type="Gene3D" id="3.30.70.420">
    <property type="entry name" value="Hydroxymethylglutaryl-CoA reductase, class I/II, NAD/NADP-binding domain"/>
    <property type="match status" value="1"/>
</dbReference>
<dbReference type="FunFam" id="1.10.3270.10:FF:000001">
    <property type="entry name" value="3-hydroxy-3-methylglutaryl coenzyme A reductase"/>
    <property type="match status" value="1"/>
</dbReference>
<dbReference type="PANTHER" id="PTHR10572">
    <property type="entry name" value="3-HYDROXY-3-METHYLGLUTARYL-COENZYME A REDUCTASE"/>
    <property type="match status" value="1"/>
</dbReference>
<dbReference type="EMBL" id="KV748539">
    <property type="protein sequence ID" value="OCL14750.1"/>
    <property type="molecule type" value="Genomic_DNA"/>
</dbReference>
<dbReference type="PROSITE" id="PS50156">
    <property type="entry name" value="SSD"/>
    <property type="match status" value="1"/>
</dbReference>
<feature type="transmembrane region" description="Helical" evidence="9">
    <location>
        <begin position="492"/>
        <end position="513"/>
    </location>
</feature>
<dbReference type="FunFam" id="3.90.770.10:FF:000001">
    <property type="entry name" value="3-hydroxy-3-methylglutaryl coenzyme A reductase"/>
    <property type="match status" value="1"/>
</dbReference>
<keyword evidence="7 9" id="KW-0560">Oxidoreductase</keyword>
<dbReference type="Gene3D" id="3.90.770.10">
    <property type="entry name" value="3-hydroxy-3-methylglutaryl-coenzyme A Reductase, Chain A, domain 2"/>
    <property type="match status" value="1"/>
</dbReference>
<dbReference type="GO" id="GO:0006696">
    <property type="term" value="P:ergosterol biosynthetic process"/>
    <property type="evidence" value="ECO:0007669"/>
    <property type="project" value="TreeGrafter"/>
</dbReference>
<evidence type="ECO:0000313" key="12">
    <source>
        <dbReference type="EMBL" id="OCL14750.1"/>
    </source>
</evidence>
<proteinExistence type="inferred from homology"/>
<evidence type="ECO:0000256" key="9">
    <source>
        <dbReference type="RuleBase" id="RU361219"/>
    </source>
</evidence>
<dbReference type="GO" id="GO:0015936">
    <property type="term" value="P:coenzyme A metabolic process"/>
    <property type="evidence" value="ECO:0007669"/>
    <property type="project" value="InterPro"/>
</dbReference>
<dbReference type="OrthoDB" id="310654at2759"/>
<dbReference type="EC" id="1.1.1.34" evidence="9"/>
<feature type="transmembrane region" description="Helical" evidence="9">
    <location>
        <begin position="307"/>
        <end position="327"/>
    </location>
</feature>
<feature type="transmembrane region" description="Helical" evidence="9">
    <location>
        <begin position="377"/>
        <end position="396"/>
    </location>
</feature>
<dbReference type="PROSITE" id="PS00066">
    <property type="entry name" value="HMG_COA_REDUCTASE_1"/>
    <property type="match status" value="1"/>
</dbReference>
<keyword evidence="3 9" id="KW-0812">Transmembrane</keyword>
<dbReference type="InterPro" id="IPR023282">
    <property type="entry name" value="HMG_CoA_Rdtase_N"/>
</dbReference>
<accession>A0A8E2JYY0</accession>
<evidence type="ECO:0000256" key="1">
    <source>
        <dbReference type="ARBA" id="ARBA00004477"/>
    </source>
</evidence>
<evidence type="ECO:0000256" key="4">
    <source>
        <dbReference type="ARBA" id="ARBA00022824"/>
    </source>
</evidence>
<keyword evidence="8 9" id="KW-0472">Membrane</keyword>
<dbReference type="PROSITE" id="PS01192">
    <property type="entry name" value="HMG_COA_REDUCTASE_3"/>
    <property type="match status" value="1"/>
</dbReference>
<dbReference type="GO" id="GO:0008299">
    <property type="term" value="P:isoprenoid biosynthetic process"/>
    <property type="evidence" value="ECO:0007669"/>
    <property type="project" value="InterPro"/>
</dbReference>